<evidence type="ECO:0000313" key="8">
    <source>
        <dbReference type="EMBL" id="MCE2594956.1"/>
    </source>
</evidence>
<dbReference type="InterPro" id="IPR012337">
    <property type="entry name" value="RNaseH-like_sf"/>
</dbReference>
<dbReference type="EC" id="3.1.13.5" evidence="6"/>
<dbReference type="SUPFAM" id="SSF53098">
    <property type="entry name" value="Ribonuclease H-like"/>
    <property type="match status" value="1"/>
</dbReference>
<evidence type="ECO:0000256" key="3">
    <source>
        <dbReference type="ARBA" id="ARBA00022722"/>
    </source>
</evidence>
<dbReference type="SMART" id="SM00341">
    <property type="entry name" value="HRDC"/>
    <property type="match status" value="1"/>
</dbReference>
<accession>A0ABS8WBI6</accession>
<dbReference type="InterPro" id="IPR006292">
    <property type="entry name" value="RNase_D"/>
</dbReference>
<dbReference type="InterPro" id="IPR048579">
    <property type="entry name" value="RNAseD_HRDC_C"/>
</dbReference>
<organism evidence="8 9">
    <name type="scientific">Motilimonas cestriensis</name>
    <dbReference type="NCBI Taxonomy" id="2742685"/>
    <lineage>
        <taxon>Bacteria</taxon>
        <taxon>Pseudomonadati</taxon>
        <taxon>Pseudomonadota</taxon>
        <taxon>Gammaproteobacteria</taxon>
        <taxon>Alteromonadales</taxon>
        <taxon>Alteromonadales genera incertae sedis</taxon>
        <taxon>Motilimonas</taxon>
    </lineage>
</organism>
<comment type="similarity">
    <text evidence="6">Belongs to the RNase D family.</text>
</comment>
<evidence type="ECO:0000256" key="5">
    <source>
        <dbReference type="ARBA" id="ARBA00022839"/>
    </source>
</evidence>
<dbReference type="PROSITE" id="PS50967">
    <property type="entry name" value="HRDC"/>
    <property type="match status" value="1"/>
</dbReference>
<evidence type="ECO:0000256" key="2">
    <source>
        <dbReference type="ARBA" id="ARBA00022694"/>
    </source>
</evidence>
<keyword evidence="4 6" id="KW-0378">Hydrolase</keyword>
<sequence>MEFNFIDSQSQLQQLCAGLTPSLMALDTEFVRTRTFYANLGLLQLAQDGQFHLIDPLAVGDLTPFWQQLSVKTSLWHSFGEDLEIVLNHKGNLEGEYLDTQVACGFLNMGHSLGYAAMVAQLTGVVLDKGESRTDWLARPLQPAQLDYAIKDVVYLEQCYNQLAEKLAIKGMTEFFKQECQNLVQKRLQKVQPDEIYIDLKNASKLSRRSLAIFKLLASWRYQTAKSRNYALNFVVKEAHLWEIAKHAPTTKAQLSAIGVTDQEIRIHGNALLQLVKQGLAVANDDCPSKIKPIIEYPAYKKEFKRIKDAVTLAATTYDLPVELIASKKTIHQYLSWLWKLSDAQKETAEKPMLLSSWRFELMAKHLGE</sequence>
<evidence type="ECO:0000256" key="6">
    <source>
        <dbReference type="HAMAP-Rule" id="MF_01899"/>
    </source>
</evidence>
<reference evidence="8 9" key="1">
    <citation type="journal article" date="2022" name="Environ. Microbiol. Rep.">
        <title>Eco-phylogenetic analyses reveal divergent evolution of vitamin B12 metabolism in the marine bacterial family 'Psychromonadaceae'.</title>
        <authorList>
            <person name="Jin X."/>
            <person name="Yang Y."/>
            <person name="Cao H."/>
            <person name="Gao B."/>
            <person name="Zhao Z."/>
        </authorList>
    </citation>
    <scope>NUCLEOTIDE SEQUENCE [LARGE SCALE GENOMIC DNA]</scope>
    <source>
        <strain evidence="8 9">MKS20</strain>
    </source>
</reference>
<dbReference type="PANTHER" id="PTHR47649">
    <property type="entry name" value="RIBONUCLEASE D"/>
    <property type="match status" value="1"/>
</dbReference>
<dbReference type="InterPro" id="IPR010997">
    <property type="entry name" value="HRDC-like_sf"/>
</dbReference>
<dbReference type="Proteomes" id="UP001201273">
    <property type="component" value="Unassembled WGS sequence"/>
</dbReference>
<evidence type="ECO:0000313" key="9">
    <source>
        <dbReference type="Proteomes" id="UP001201273"/>
    </source>
</evidence>
<dbReference type="PANTHER" id="PTHR47649:SF1">
    <property type="entry name" value="RIBONUCLEASE D"/>
    <property type="match status" value="1"/>
</dbReference>
<keyword evidence="3 6" id="KW-0540">Nuclease</keyword>
<gene>
    <name evidence="6 8" type="primary">rnd</name>
    <name evidence="8" type="ORF">K6Y31_09020</name>
</gene>
<comment type="subcellular location">
    <subcellularLocation>
        <location evidence="6">Cytoplasm</location>
    </subcellularLocation>
</comment>
<feature type="domain" description="HRDC" evidence="7">
    <location>
        <begin position="207"/>
        <end position="286"/>
    </location>
</feature>
<keyword evidence="9" id="KW-1185">Reference proteome</keyword>
<dbReference type="SMART" id="SM00474">
    <property type="entry name" value="35EXOc"/>
    <property type="match status" value="1"/>
</dbReference>
<dbReference type="SUPFAM" id="SSF47819">
    <property type="entry name" value="HRDC-like"/>
    <property type="match status" value="2"/>
</dbReference>
<dbReference type="GO" id="GO:0033890">
    <property type="term" value="F:ribonuclease D activity"/>
    <property type="evidence" value="ECO:0007669"/>
    <property type="project" value="UniProtKB-EC"/>
</dbReference>
<dbReference type="EMBL" id="JAIMJA010000007">
    <property type="protein sequence ID" value="MCE2594956.1"/>
    <property type="molecule type" value="Genomic_DNA"/>
</dbReference>
<comment type="function">
    <text evidence="6">Exonuclease involved in the 3' processing of various precursor tRNAs. Initiates hydrolysis at the 3'-terminus of an RNA molecule and releases 5'-mononucleotides.</text>
</comment>
<protein>
    <recommendedName>
        <fullName evidence="6">Ribonuclease D</fullName>
        <shortName evidence="6">RNase D</shortName>
        <ecNumber evidence="6">3.1.13.5</ecNumber>
    </recommendedName>
</protein>
<keyword evidence="1 6" id="KW-0963">Cytoplasm</keyword>
<dbReference type="InterPro" id="IPR044876">
    <property type="entry name" value="HRDC_dom_sf"/>
</dbReference>
<dbReference type="Pfam" id="PF21293">
    <property type="entry name" value="RNAseD_HRDC_C"/>
    <property type="match status" value="1"/>
</dbReference>
<evidence type="ECO:0000256" key="4">
    <source>
        <dbReference type="ARBA" id="ARBA00022801"/>
    </source>
</evidence>
<evidence type="ECO:0000256" key="1">
    <source>
        <dbReference type="ARBA" id="ARBA00022490"/>
    </source>
</evidence>
<dbReference type="InterPro" id="IPR036397">
    <property type="entry name" value="RNaseH_sf"/>
</dbReference>
<name>A0ABS8WBI6_9GAMM</name>
<comment type="caution">
    <text evidence="8">The sequence shown here is derived from an EMBL/GenBank/DDBJ whole genome shotgun (WGS) entry which is preliminary data.</text>
</comment>
<proteinExistence type="inferred from homology"/>
<dbReference type="HAMAP" id="MF_01899">
    <property type="entry name" value="RNase_D"/>
    <property type="match status" value="1"/>
</dbReference>
<comment type="cofactor">
    <cofactor evidence="6">
        <name>a divalent metal cation</name>
        <dbReference type="ChEBI" id="CHEBI:60240"/>
    </cofactor>
</comment>
<dbReference type="CDD" id="cd06142">
    <property type="entry name" value="RNaseD_exo"/>
    <property type="match status" value="1"/>
</dbReference>
<dbReference type="NCBIfam" id="TIGR01388">
    <property type="entry name" value="rnd"/>
    <property type="match status" value="1"/>
</dbReference>
<dbReference type="Pfam" id="PF01612">
    <property type="entry name" value="DNA_pol_A_exo1"/>
    <property type="match status" value="1"/>
</dbReference>
<dbReference type="RefSeq" id="WP_233052464.1">
    <property type="nucleotide sequence ID" value="NZ_JAIMJA010000007.1"/>
</dbReference>
<dbReference type="Gene3D" id="3.30.420.10">
    <property type="entry name" value="Ribonuclease H-like superfamily/Ribonuclease H"/>
    <property type="match status" value="1"/>
</dbReference>
<keyword evidence="5 6" id="KW-0269">Exonuclease</keyword>
<dbReference type="InterPro" id="IPR051086">
    <property type="entry name" value="RNase_D-like"/>
</dbReference>
<dbReference type="InterPro" id="IPR002121">
    <property type="entry name" value="HRDC_dom"/>
</dbReference>
<dbReference type="Gene3D" id="1.10.150.80">
    <property type="entry name" value="HRDC domain"/>
    <property type="match status" value="2"/>
</dbReference>
<keyword evidence="2 6" id="KW-0819">tRNA processing</keyword>
<dbReference type="Pfam" id="PF00570">
    <property type="entry name" value="HRDC"/>
    <property type="match status" value="1"/>
</dbReference>
<dbReference type="InterPro" id="IPR002562">
    <property type="entry name" value="3'-5'_exonuclease_dom"/>
</dbReference>
<comment type="catalytic activity">
    <reaction evidence="6">
        <text>Exonucleolytic cleavage that removes extra residues from the 3'-terminus of tRNA to produce 5'-mononucleotides.</text>
        <dbReference type="EC" id="3.1.13.5"/>
    </reaction>
</comment>
<evidence type="ECO:0000259" key="7">
    <source>
        <dbReference type="PROSITE" id="PS50967"/>
    </source>
</evidence>